<dbReference type="CDD" id="cd00995">
    <property type="entry name" value="PBP2_NikA_DppA_OppA_like"/>
    <property type="match status" value="1"/>
</dbReference>
<sequence length="514" mass="55315">MELGRRRFLALGAGTGLAVAAGGTLSGCGGDSPKLRSGGTLVVALPEYPALLNPAQGVSEEARWIADAVVEPLYRYREDTTLEPVLAAADPQVSPDGLVWTVRLRQGVVYANGAPFTAESVAACLRRVSARETAGEWAPYLAGRITTATAADPSTVRIELPRPFGILRQFLACLPIPHESSLADPQALVGTGPFRAEAITPGQTVRLVRNDRYRGAEAPLDALEFRVVAAPAARVADLKAKRVGIDPRLAADQLKPLQGVKDMQAHAVSSPLDLVTAFNMRRAPFDDIAVRRALAAATPRKLVRDQDFKAFAVLGQGPIGPTTEGWDPTYTPYPEAVDADRVRVLLGESGRSGPVDFTVLLRAGDGLLKPAETMAKQWGTFGLRAKVEEVDPAVWRQRRGAGEFDLAMSLRRPAYAVGRTAFDVLAPAASDHPDNTGYRNPEIDRLLAEAWSVGEATRRAKLCSLANEILVRDAVMVPAVYPRFLTGQARSVESIDEKQMALGRLELTTLHLRS</sequence>
<keyword evidence="1" id="KW-0732">Signal</keyword>
<reference evidence="3 4" key="1">
    <citation type="submission" date="2024-06" db="EMBL/GenBank/DDBJ databases">
        <title>The Natural Products Discovery Center: Release of the First 8490 Sequenced Strains for Exploring Actinobacteria Biosynthetic Diversity.</title>
        <authorList>
            <person name="Kalkreuter E."/>
            <person name="Kautsar S.A."/>
            <person name="Yang D."/>
            <person name="Bader C.D."/>
            <person name="Teijaro C.N."/>
            <person name="Fluegel L."/>
            <person name="Davis C.M."/>
            <person name="Simpson J.R."/>
            <person name="Lauterbach L."/>
            <person name="Steele A.D."/>
            <person name="Gui C."/>
            <person name="Meng S."/>
            <person name="Li G."/>
            <person name="Viehrig K."/>
            <person name="Ye F."/>
            <person name="Su P."/>
            <person name="Kiefer A.F."/>
            <person name="Nichols A."/>
            <person name="Cepeda A.J."/>
            <person name="Yan W."/>
            <person name="Fan B."/>
            <person name="Jiang Y."/>
            <person name="Adhikari A."/>
            <person name="Zheng C.-J."/>
            <person name="Schuster L."/>
            <person name="Cowan T.M."/>
            <person name="Smanski M.J."/>
            <person name="Chevrette M.G."/>
            <person name="De Carvalho L.P.S."/>
            <person name="Shen B."/>
        </authorList>
    </citation>
    <scope>NUCLEOTIDE SEQUENCE [LARGE SCALE GENOMIC DNA]</scope>
    <source>
        <strain evidence="3 4">NPDC048946</strain>
    </source>
</reference>
<dbReference type="InterPro" id="IPR000914">
    <property type="entry name" value="SBP_5_dom"/>
</dbReference>
<dbReference type="InterPro" id="IPR006311">
    <property type="entry name" value="TAT_signal"/>
</dbReference>
<evidence type="ECO:0000313" key="3">
    <source>
        <dbReference type="EMBL" id="MEU8132081.1"/>
    </source>
</evidence>
<dbReference type="Gene3D" id="3.40.190.10">
    <property type="entry name" value="Periplasmic binding protein-like II"/>
    <property type="match status" value="1"/>
</dbReference>
<dbReference type="Pfam" id="PF00496">
    <property type="entry name" value="SBP_bac_5"/>
    <property type="match status" value="1"/>
</dbReference>
<accession>A0ABV3D8S5</accession>
<evidence type="ECO:0000259" key="2">
    <source>
        <dbReference type="Pfam" id="PF00496"/>
    </source>
</evidence>
<protein>
    <submittedName>
        <fullName evidence="3">ABC transporter substrate-binding protein</fullName>
    </submittedName>
</protein>
<feature type="domain" description="Solute-binding protein family 5" evidence="2">
    <location>
        <begin position="82"/>
        <end position="416"/>
    </location>
</feature>
<organism evidence="3 4">
    <name type="scientific">Streptodolium elevatio</name>
    <dbReference type="NCBI Taxonomy" id="3157996"/>
    <lineage>
        <taxon>Bacteria</taxon>
        <taxon>Bacillati</taxon>
        <taxon>Actinomycetota</taxon>
        <taxon>Actinomycetes</taxon>
        <taxon>Kitasatosporales</taxon>
        <taxon>Streptomycetaceae</taxon>
        <taxon>Streptodolium</taxon>
    </lineage>
</organism>
<dbReference type="InterPro" id="IPR030678">
    <property type="entry name" value="Peptide/Ni-bd"/>
</dbReference>
<proteinExistence type="predicted"/>
<dbReference type="SUPFAM" id="SSF53850">
    <property type="entry name" value="Periplasmic binding protein-like II"/>
    <property type="match status" value="1"/>
</dbReference>
<evidence type="ECO:0000256" key="1">
    <source>
        <dbReference type="ARBA" id="ARBA00022729"/>
    </source>
</evidence>
<dbReference type="Proteomes" id="UP001551482">
    <property type="component" value="Unassembled WGS sequence"/>
</dbReference>
<dbReference type="InterPro" id="IPR039424">
    <property type="entry name" value="SBP_5"/>
</dbReference>
<evidence type="ECO:0000313" key="4">
    <source>
        <dbReference type="Proteomes" id="UP001551482"/>
    </source>
</evidence>
<comment type="caution">
    <text evidence="3">The sequence shown here is derived from an EMBL/GenBank/DDBJ whole genome shotgun (WGS) entry which is preliminary data.</text>
</comment>
<name>A0ABV3D8S5_9ACTN</name>
<dbReference type="EMBL" id="JBEZFP010000002">
    <property type="protein sequence ID" value="MEU8132081.1"/>
    <property type="molecule type" value="Genomic_DNA"/>
</dbReference>
<keyword evidence="4" id="KW-1185">Reference proteome</keyword>
<dbReference type="PROSITE" id="PS51318">
    <property type="entry name" value="TAT"/>
    <property type="match status" value="1"/>
</dbReference>
<dbReference type="PANTHER" id="PTHR30290">
    <property type="entry name" value="PERIPLASMIC BINDING COMPONENT OF ABC TRANSPORTER"/>
    <property type="match status" value="1"/>
</dbReference>
<dbReference type="Gene3D" id="3.10.105.10">
    <property type="entry name" value="Dipeptide-binding Protein, Domain 3"/>
    <property type="match status" value="1"/>
</dbReference>
<dbReference type="RefSeq" id="WP_358347326.1">
    <property type="nucleotide sequence ID" value="NZ_JBEZFP010000002.1"/>
</dbReference>
<dbReference type="PIRSF" id="PIRSF002741">
    <property type="entry name" value="MppA"/>
    <property type="match status" value="1"/>
</dbReference>
<gene>
    <name evidence="3" type="ORF">AB0C36_01080</name>
</gene>
<dbReference type="PROSITE" id="PS51257">
    <property type="entry name" value="PROKAR_LIPOPROTEIN"/>
    <property type="match status" value="1"/>
</dbReference>
<dbReference type="PANTHER" id="PTHR30290:SF38">
    <property type="entry name" value="D,D-DIPEPTIDE-BINDING PERIPLASMIC PROTEIN DDPA-RELATED"/>
    <property type="match status" value="1"/>
</dbReference>